<dbReference type="AlphaFoldDB" id="A0A2W4YFJ3"/>
<dbReference type="Pfam" id="PF01520">
    <property type="entry name" value="Amidase_3"/>
    <property type="match status" value="1"/>
</dbReference>
<accession>A0A2W4YFJ3</accession>
<dbReference type="EMBL" id="QBMN01000006">
    <property type="protein sequence ID" value="PZO45405.1"/>
    <property type="molecule type" value="Genomic_DNA"/>
</dbReference>
<comment type="caution">
    <text evidence="3">The sequence shown here is derived from an EMBL/GenBank/DDBJ whole genome shotgun (WGS) entry which is preliminary data.</text>
</comment>
<dbReference type="GO" id="GO:0009253">
    <property type="term" value="P:peptidoglycan catabolic process"/>
    <property type="evidence" value="ECO:0007669"/>
    <property type="project" value="InterPro"/>
</dbReference>
<protein>
    <submittedName>
        <fullName evidence="3">N-acetylmuramoyl-L-alanine amidase</fullName>
    </submittedName>
</protein>
<name>A0A2W4YFJ3_9CYAN</name>
<dbReference type="InterPro" id="IPR002508">
    <property type="entry name" value="MurNAc-LAA_cat"/>
</dbReference>
<dbReference type="Pfam" id="PF11741">
    <property type="entry name" value="AMIN"/>
    <property type="match status" value="1"/>
</dbReference>
<dbReference type="GO" id="GO:0030288">
    <property type="term" value="C:outer membrane-bounded periplasmic space"/>
    <property type="evidence" value="ECO:0007669"/>
    <property type="project" value="TreeGrafter"/>
</dbReference>
<gene>
    <name evidence="3" type="ORF">DCF17_01505</name>
</gene>
<dbReference type="Gene3D" id="2.60.40.3500">
    <property type="match status" value="1"/>
</dbReference>
<evidence type="ECO:0000256" key="1">
    <source>
        <dbReference type="ARBA" id="ARBA00022801"/>
    </source>
</evidence>
<feature type="domain" description="MurNAc-LAA" evidence="2">
    <location>
        <begin position="420"/>
        <end position="530"/>
    </location>
</feature>
<sequence>MRLKQLVTGVVGMAGVCLFGSLPAKATARLQTWEFDTGQNRLLFTTESEVQPQVSLLTNPRRLVIDLPGILSEESLGDQFIGGAVTAVRVTQAGADTTRMVLELSPDYDLDPKQVKVWGLTSQQWVVQLPGATPTIAAGGLQMPDLSKAIARPLAIAGDHPIPQPINRNQISRNQIGHNQIGHNQTGHNQIGHNQISRNQVTAAAVQATATVLRGVQVTAEGFFIPTVGAAPQVQVYRTRDGNQARQLVIDLLDAAIAPGLTAEMLPQGRYGIQRWSLTQFATSPPAIRLTLTLDGHSPDWQITPLANGGIWVIPMGVAPSQIAAQPTTVVLPVVNTAPSPVAQGPSPAVAQVPGRGQVLVMLDPGHGGVDPGAVGIGGLQEKGVVLAVAQHVAAVLRAQGIAVQMTRQSDQTVDLQPRADVATAARATVFVSIHANAVNMQRPEVNGLETYYYSEAGQVLATALQRQVLSTMAMNDRGVRQARFLVLRRTAMPAALIEIGFVTGAIDAPKLRDPRWQAQMGQSIAQGIFNYLSGRP</sequence>
<dbReference type="SMART" id="SM00646">
    <property type="entry name" value="Ami_3"/>
    <property type="match status" value="1"/>
</dbReference>
<dbReference type="Gene3D" id="3.40.630.40">
    <property type="entry name" value="Zn-dependent exopeptidases"/>
    <property type="match status" value="1"/>
</dbReference>
<dbReference type="SUPFAM" id="SSF53187">
    <property type="entry name" value="Zn-dependent exopeptidases"/>
    <property type="match status" value="1"/>
</dbReference>
<dbReference type="InterPro" id="IPR050695">
    <property type="entry name" value="N-acetylmuramoyl_amidase_3"/>
</dbReference>
<evidence type="ECO:0000313" key="4">
    <source>
        <dbReference type="Proteomes" id="UP000249081"/>
    </source>
</evidence>
<evidence type="ECO:0000259" key="2">
    <source>
        <dbReference type="SMART" id="SM00646"/>
    </source>
</evidence>
<dbReference type="PANTHER" id="PTHR30404">
    <property type="entry name" value="N-ACETYLMURAMOYL-L-ALANINE AMIDASE"/>
    <property type="match status" value="1"/>
</dbReference>
<organism evidence="3 4">
    <name type="scientific">Shackletoniella antarctica</name>
    <dbReference type="NCBI Taxonomy" id="268115"/>
    <lineage>
        <taxon>Bacteria</taxon>
        <taxon>Bacillati</taxon>
        <taxon>Cyanobacteriota</taxon>
        <taxon>Cyanophyceae</taxon>
        <taxon>Oculatellales</taxon>
        <taxon>Oculatellaceae</taxon>
        <taxon>Shackletoniella</taxon>
    </lineage>
</organism>
<dbReference type="GO" id="GO:0008745">
    <property type="term" value="F:N-acetylmuramoyl-L-alanine amidase activity"/>
    <property type="evidence" value="ECO:0007669"/>
    <property type="project" value="InterPro"/>
</dbReference>
<evidence type="ECO:0000313" key="3">
    <source>
        <dbReference type="EMBL" id="PZO45405.1"/>
    </source>
</evidence>
<reference evidence="3 4" key="2">
    <citation type="submission" date="2018-06" db="EMBL/GenBank/DDBJ databases">
        <title>Metagenomic assembly of (sub)arctic Cyanobacteria and their associated microbiome from non-axenic cultures.</title>
        <authorList>
            <person name="Baurain D."/>
        </authorList>
    </citation>
    <scope>NUCLEOTIDE SEQUENCE [LARGE SCALE GENOMIC DNA]</scope>
    <source>
        <strain evidence="3">ULC041bin1</strain>
    </source>
</reference>
<proteinExistence type="predicted"/>
<reference evidence="4" key="1">
    <citation type="submission" date="2018-04" db="EMBL/GenBank/DDBJ databases">
        <authorList>
            <person name="Cornet L."/>
        </authorList>
    </citation>
    <scope>NUCLEOTIDE SEQUENCE [LARGE SCALE GENOMIC DNA]</scope>
</reference>
<keyword evidence="1" id="KW-0378">Hydrolase</keyword>
<dbReference type="CDD" id="cd02696">
    <property type="entry name" value="MurNAc-LAA"/>
    <property type="match status" value="1"/>
</dbReference>
<dbReference type="Proteomes" id="UP000249081">
    <property type="component" value="Unassembled WGS sequence"/>
</dbReference>
<dbReference type="InterPro" id="IPR021731">
    <property type="entry name" value="AMIN_dom"/>
</dbReference>
<dbReference type="PANTHER" id="PTHR30404:SF0">
    <property type="entry name" value="N-ACETYLMURAMOYL-L-ALANINE AMIDASE AMIC"/>
    <property type="match status" value="1"/>
</dbReference>